<name>A0ABX1SJ69_9PSEU</name>
<evidence type="ECO:0000313" key="1">
    <source>
        <dbReference type="EMBL" id="NMI00868.1"/>
    </source>
</evidence>
<sequence length="253" mass="26994">MIEREDVGTDGEIAVLRLAHGPVNAMDVELCQAITEQFRKLVADPARAVVITGSGSSFSAGVDLRRYLDGGPDYVQRFLPALAESFTAAFELAKPVVAAVNGHAIAGGCVLAATADVTLMADGKGRIGVPEIKVGVPFPRIALEVMRYTVGEVAYRRLILGAQTYSPADARAIGLVDHVVGPDELLAQAIETARGLAADVPADTFGATKTQLRREALERTARYADDDDAALLLWSRRATDGWTAQYLESVTRK</sequence>
<dbReference type="PANTHER" id="PTHR11941:SF54">
    <property type="entry name" value="ENOYL-COA HYDRATASE, MITOCHONDRIAL"/>
    <property type="match status" value="1"/>
</dbReference>
<keyword evidence="2" id="KW-1185">Reference proteome</keyword>
<proteinExistence type="predicted"/>
<protein>
    <submittedName>
        <fullName evidence="1">Enoyl-CoA hydratase/isomerase family protein</fullName>
    </submittedName>
</protein>
<dbReference type="Pfam" id="PF00378">
    <property type="entry name" value="ECH_1"/>
    <property type="match status" value="1"/>
</dbReference>
<dbReference type="EMBL" id="JAAXLA010000067">
    <property type="protein sequence ID" value="NMI00868.1"/>
    <property type="molecule type" value="Genomic_DNA"/>
</dbReference>
<dbReference type="InterPro" id="IPR029045">
    <property type="entry name" value="ClpP/crotonase-like_dom_sf"/>
</dbReference>
<reference evidence="1 2" key="1">
    <citation type="submission" date="2020-04" db="EMBL/GenBank/DDBJ databases">
        <authorList>
            <person name="Klaysubun C."/>
            <person name="Duangmal K."/>
            <person name="Lipun K."/>
        </authorList>
    </citation>
    <scope>NUCLEOTIDE SEQUENCE [LARGE SCALE GENOMIC DNA]</scope>
    <source>
        <strain evidence="1 2">K10HN5</strain>
    </source>
</reference>
<gene>
    <name evidence="1" type="ORF">HF526_26715</name>
</gene>
<dbReference type="InterPro" id="IPR001753">
    <property type="entry name" value="Enoyl-CoA_hydra/iso"/>
</dbReference>
<evidence type="ECO:0000313" key="2">
    <source>
        <dbReference type="Proteomes" id="UP000820669"/>
    </source>
</evidence>
<dbReference type="Proteomes" id="UP000820669">
    <property type="component" value="Unassembled WGS sequence"/>
</dbReference>
<accession>A0ABX1SJ69</accession>
<dbReference type="CDD" id="cd06558">
    <property type="entry name" value="crotonase-like"/>
    <property type="match status" value="1"/>
</dbReference>
<comment type="caution">
    <text evidence="1">The sequence shown here is derived from an EMBL/GenBank/DDBJ whole genome shotgun (WGS) entry which is preliminary data.</text>
</comment>
<dbReference type="Gene3D" id="3.90.226.10">
    <property type="entry name" value="2-enoyl-CoA Hydratase, Chain A, domain 1"/>
    <property type="match status" value="1"/>
</dbReference>
<dbReference type="PANTHER" id="PTHR11941">
    <property type="entry name" value="ENOYL-COA HYDRATASE-RELATED"/>
    <property type="match status" value="1"/>
</dbReference>
<dbReference type="RefSeq" id="WP_169384336.1">
    <property type="nucleotide sequence ID" value="NZ_JAAXLA010000067.1"/>
</dbReference>
<organism evidence="1 2">
    <name type="scientific">Pseudonocardia acidicola</name>
    <dbReference type="NCBI Taxonomy" id="2724939"/>
    <lineage>
        <taxon>Bacteria</taxon>
        <taxon>Bacillati</taxon>
        <taxon>Actinomycetota</taxon>
        <taxon>Actinomycetes</taxon>
        <taxon>Pseudonocardiales</taxon>
        <taxon>Pseudonocardiaceae</taxon>
        <taxon>Pseudonocardia</taxon>
    </lineage>
</organism>
<dbReference type="SUPFAM" id="SSF52096">
    <property type="entry name" value="ClpP/crotonase"/>
    <property type="match status" value="1"/>
</dbReference>